<name>A0A8X7TKA2_BRACI</name>
<dbReference type="AlphaFoldDB" id="A0A8X7TKA2"/>
<proteinExistence type="inferred from homology"/>
<protein>
    <submittedName>
        <fullName evidence="2">Uncharacterized protein</fullName>
    </submittedName>
</protein>
<reference evidence="2 3" key="1">
    <citation type="submission" date="2020-02" db="EMBL/GenBank/DDBJ databases">
        <authorList>
            <person name="Ma Q."/>
            <person name="Huang Y."/>
            <person name="Song X."/>
            <person name="Pei D."/>
        </authorList>
    </citation>
    <scope>NUCLEOTIDE SEQUENCE [LARGE SCALE GENOMIC DNA]</scope>
    <source>
        <strain evidence="2">Sxm20200214</strain>
        <tissue evidence="2">Leaf</tissue>
    </source>
</reference>
<evidence type="ECO:0000313" key="2">
    <source>
        <dbReference type="EMBL" id="KAG2244246.1"/>
    </source>
</evidence>
<evidence type="ECO:0000256" key="1">
    <source>
        <dbReference type="ARBA" id="ARBA00006658"/>
    </source>
</evidence>
<organism evidence="2 3">
    <name type="scientific">Brassica carinata</name>
    <name type="common">Ethiopian mustard</name>
    <name type="synonym">Abyssinian cabbage</name>
    <dbReference type="NCBI Taxonomy" id="52824"/>
    <lineage>
        <taxon>Eukaryota</taxon>
        <taxon>Viridiplantae</taxon>
        <taxon>Streptophyta</taxon>
        <taxon>Embryophyta</taxon>
        <taxon>Tracheophyta</taxon>
        <taxon>Spermatophyta</taxon>
        <taxon>Magnoliopsida</taxon>
        <taxon>eudicotyledons</taxon>
        <taxon>Gunneridae</taxon>
        <taxon>Pentapetalae</taxon>
        <taxon>rosids</taxon>
        <taxon>malvids</taxon>
        <taxon>Brassicales</taxon>
        <taxon>Brassicaceae</taxon>
        <taxon>Brassiceae</taxon>
        <taxon>Brassica</taxon>
    </lineage>
</organism>
<gene>
    <name evidence="2" type="ORF">Bca52824_093910</name>
</gene>
<dbReference type="EMBL" id="JAAMPC010000096">
    <property type="protein sequence ID" value="KAG2244246.1"/>
    <property type="molecule type" value="Genomic_DNA"/>
</dbReference>
<dbReference type="Proteomes" id="UP000886595">
    <property type="component" value="Unassembled WGS sequence"/>
</dbReference>
<dbReference type="InterPro" id="IPR007303">
    <property type="entry name" value="TIP41-like"/>
</dbReference>
<dbReference type="PANTHER" id="PTHR21021">
    <property type="entry name" value="GAF/PUTATIVE CYTOSKELETAL PROTEIN"/>
    <property type="match status" value="1"/>
</dbReference>
<dbReference type="Pfam" id="PF04176">
    <property type="entry name" value="TIP41"/>
    <property type="match status" value="1"/>
</dbReference>
<comment type="similarity">
    <text evidence="1">Belongs to the TIP41 family.</text>
</comment>
<accession>A0A8X7TKA2</accession>
<dbReference type="GO" id="GO:0005829">
    <property type="term" value="C:cytosol"/>
    <property type="evidence" value="ECO:0007669"/>
    <property type="project" value="TreeGrafter"/>
</dbReference>
<comment type="caution">
    <text evidence="2">The sequence shown here is derived from an EMBL/GenBank/DDBJ whole genome shotgun (WGS) entry which is preliminary data.</text>
</comment>
<dbReference type="GO" id="GO:0031929">
    <property type="term" value="P:TOR signaling"/>
    <property type="evidence" value="ECO:0007669"/>
    <property type="project" value="TreeGrafter"/>
</dbReference>
<evidence type="ECO:0000313" key="3">
    <source>
        <dbReference type="Proteomes" id="UP000886595"/>
    </source>
</evidence>
<dbReference type="InterPro" id="IPR051330">
    <property type="entry name" value="Phosphatase_reg/MetRdx"/>
</dbReference>
<dbReference type="PANTHER" id="PTHR21021:SF16">
    <property type="entry name" value="TIP41-LIKE PROTEIN"/>
    <property type="match status" value="1"/>
</dbReference>
<sequence length="258" mass="28978">METEVDKEILKSAGAELLPDGRQGLRIHDWEIETIRGTILTSLAHEQYSISISLSLWCLWEEKLKTSHLPEMVFGENALVLKHLSSNTKIHFNAFDALAGWKQEGLPPVEVPAAAQWKFRSKPSQQVILDYDYTFTTPYCGSGVVEKDQDTVEAKASHEGMLVLSGRAVKSRLIWLLSHLKNLFSSMMRESCQVHGSSSYDFGHPQFFVKAVGETTFKSLSAKGYPVDLAFYSDPGPISQRLPVIKQITQKLKIPRKV</sequence>
<dbReference type="OrthoDB" id="10253878at2759"/>
<keyword evidence="3" id="KW-1185">Reference proteome</keyword>